<evidence type="ECO:0000256" key="6">
    <source>
        <dbReference type="SAM" id="MobiDB-lite"/>
    </source>
</evidence>
<feature type="region of interest" description="Disordered" evidence="6">
    <location>
        <begin position="254"/>
        <end position="302"/>
    </location>
</feature>
<dbReference type="FunFam" id="4.10.1000.10:FF:000002">
    <property type="entry name" value="Zinc finger protein 36, C3H1 type-like 1"/>
    <property type="match status" value="1"/>
</dbReference>
<keyword evidence="4 5" id="KW-0862">Zinc</keyword>
<feature type="compositionally biased region" description="Low complexity" evidence="6">
    <location>
        <begin position="274"/>
        <end position="294"/>
    </location>
</feature>
<dbReference type="InterPro" id="IPR000571">
    <property type="entry name" value="Znf_CCCH"/>
</dbReference>
<dbReference type="AlphaFoldDB" id="A0A8K1C742"/>
<feature type="zinc finger region" description="C3H1-type" evidence="5">
    <location>
        <begin position="61"/>
        <end position="89"/>
    </location>
</feature>
<dbReference type="PANTHER" id="PTHR12547:SF18">
    <property type="entry name" value="PROTEIN TIS11"/>
    <property type="match status" value="1"/>
</dbReference>
<feature type="region of interest" description="Disordered" evidence="6">
    <location>
        <begin position="344"/>
        <end position="380"/>
    </location>
</feature>
<dbReference type="InterPro" id="IPR036855">
    <property type="entry name" value="Znf_CCCH_sf"/>
</dbReference>
<dbReference type="Pfam" id="PF00642">
    <property type="entry name" value="zf-CCCH"/>
    <property type="match status" value="2"/>
</dbReference>
<evidence type="ECO:0000256" key="3">
    <source>
        <dbReference type="ARBA" id="ARBA00022771"/>
    </source>
</evidence>
<accession>A0A8K1C742</accession>
<feature type="compositionally biased region" description="Polar residues" evidence="6">
    <location>
        <begin position="263"/>
        <end position="273"/>
    </location>
</feature>
<dbReference type="InterPro" id="IPR045877">
    <property type="entry name" value="ZFP36-like"/>
</dbReference>
<dbReference type="EMBL" id="SPLM01000129">
    <property type="protein sequence ID" value="TMW57679.1"/>
    <property type="molecule type" value="Genomic_DNA"/>
</dbReference>
<comment type="caution">
    <text evidence="8">The sequence shown here is derived from an EMBL/GenBank/DDBJ whole genome shotgun (WGS) entry which is preliminary data.</text>
</comment>
<gene>
    <name evidence="9" type="ORF">Poli38472_013466</name>
    <name evidence="8" type="ORF">Poli38472_014866</name>
</gene>
<keyword evidence="3 5" id="KW-0863">Zinc-finger</keyword>
<evidence type="ECO:0000313" key="9">
    <source>
        <dbReference type="EMBL" id="TMW57992.1"/>
    </source>
</evidence>
<dbReference type="GO" id="GO:0003729">
    <property type="term" value="F:mRNA binding"/>
    <property type="evidence" value="ECO:0007669"/>
    <property type="project" value="InterPro"/>
</dbReference>
<dbReference type="PANTHER" id="PTHR12547">
    <property type="entry name" value="CCCH ZINC FINGER/TIS11-RELATED"/>
    <property type="match status" value="1"/>
</dbReference>
<feature type="domain" description="C3H1-type" evidence="7">
    <location>
        <begin position="99"/>
        <end position="127"/>
    </location>
</feature>
<proteinExistence type="predicted"/>
<sequence>MLISSMDQLNYYAMPKDGYLEIDTSATGYSMGQASMLGSEEGSPTYLNEENSPKNGTKSSLYKTELCKRFSEFGSCRYGAKCQFAHGLNELRHVVRHPKYKTTKCKSYWGSGHCPYGSRCRFIHEETESMTTPPQYSPPSSMGGMFLHDKNPPHLTRLNSNSSDLGLNGGEGYLYGPGASNNAEHVLAGSYHGLSSPFDKESSGSTPWSRSQAKLNYASESYVKQQGGVSQAPSGANGGYPDLQDAIDALMKFSLSPGDNEPAPSNSNLGTISTTPHAATTGAPTVGATTGATPEPSTKADYSLDSDELWKDFPSLSHHSSVDHMDHFSDKEWPAGLSLSLEGTGLFNGLGESESPAGSPPSSGKKEGTSPRLSIFERFH</sequence>
<feature type="zinc finger region" description="C3H1-type" evidence="5">
    <location>
        <begin position="99"/>
        <end position="127"/>
    </location>
</feature>
<evidence type="ECO:0000256" key="2">
    <source>
        <dbReference type="ARBA" id="ARBA00022737"/>
    </source>
</evidence>
<keyword evidence="10" id="KW-1185">Reference proteome</keyword>
<dbReference type="PROSITE" id="PS50103">
    <property type="entry name" value="ZF_C3H1"/>
    <property type="match status" value="2"/>
</dbReference>
<keyword evidence="2" id="KW-0677">Repeat</keyword>
<dbReference type="FunFam" id="4.10.1000.10:FF:000001">
    <property type="entry name" value="zinc finger CCCH domain-containing protein 15-like"/>
    <property type="match status" value="1"/>
</dbReference>
<evidence type="ECO:0000256" key="1">
    <source>
        <dbReference type="ARBA" id="ARBA00022723"/>
    </source>
</evidence>
<dbReference type="GO" id="GO:0008270">
    <property type="term" value="F:zinc ion binding"/>
    <property type="evidence" value="ECO:0007669"/>
    <property type="project" value="UniProtKB-KW"/>
</dbReference>
<protein>
    <recommendedName>
        <fullName evidence="7">C3H1-type domain-containing protein</fullName>
    </recommendedName>
</protein>
<organism evidence="8 10">
    <name type="scientific">Pythium oligandrum</name>
    <name type="common">Mycoparasitic fungus</name>
    <dbReference type="NCBI Taxonomy" id="41045"/>
    <lineage>
        <taxon>Eukaryota</taxon>
        <taxon>Sar</taxon>
        <taxon>Stramenopiles</taxon>
        <taxon>Oomycota</taxon>
        <taxon>Peronosporomycetes</taxon>
        <taxon>Pythiales</taxon>
        <taxon>Pythiaceae</taxon>
        <taxon>Pythium</taxon>
    </lineage>
</organism>
<feature type="domain" description="C3H1-type" evidence="7">
    <location>
        <begin position="61"/>
        <end position="89"/>
    </location>
</feature>
<evidence type="ECO:0000256" key="4">
    <source>
        <dbReference type="ARBA" id="ARBA00022833"/>
    </source>
</evidence>
<evidence type="ECO:0000313" key="10">
    <source>
        <dbReference type="Proteomes" id="UP000794436"/>
    </source>
</evidence>
<feature type="compositionally biased region" description="Basic and acidic residues" evidence="6">
    <location>
        <begin position="364"/>
        <end position="380"/>
    </location>
</feature>
<feature type="compositionally biased region" description="Low complexity" evidence="6">
    <location>
        <begin position="351"/>
        <end position="363"/>
    </location>
</feature>
<dbReference type="SMART" id="SM00356">
    <property type="entry name" value="ZnF_C3H1"/>
    <property type="match status" value="2"/>
</dbReference>
<dbReference type="OrthoDB" id="410307at2759"/>
<keyword evidence="1 5" id="KW-0479">Metal-binding</keyword>
<name>A0A8K1C742_PYTOL</name>
<dbReference type="Gene3D" id="4.10.1000.10">
    <property type="entry name" value="Zinc finger, CCCH-type"/>
    <property type="match status" value="2"/>
</dbReference>
<evidence type="ECO:0000256" key="5">
    <source>
        <dbReference type="PROSITE-ProRule" id="PRU00723"/>
    </source>
</evidence>
<evidence type="ECO:0000313" key="8">
    <source>
        <dbReference type="EMBL" id="TMW57679.1"/>
    </source>
</evidence>
<dbReference type="Proteomes" id="UP000794436">
    <property type="component" value="Unassembled WGS sequence"/>
</dbReference>
<reference evidence="8" key="1">
    <citation type="submission" date="2019-03" db="EMBL/GenBank/DDBJ databases">
        <title>Long read genome sequence of the mycoparasitic Pythium oligandrum ATCC 38472 isolated from sugarbeet rhizosphere.</title>
        <authorList>
            <person name="Gaulin E."/>
        </authorList>
    </citation>
    <scope>NUCLEOTIDE SEQUENCE</scope>
    <source>
        <strain evidence="8">ATCC 38472_TT</strain>
    </source>
</reference>
<evidence type="ECO:0000259" key="7">
    <source>
        <dbReference type="PROSITE" id="PS50103"/>
    </source>
</evidence>
<dbReference type="EMBL" id="SPLM01000113">
    <property type="protein sequence ID" value="TMW57992.1"/>
    <property type="molecule type" value="Genomic_DNA"/>
</dbReference>
<dbReference type="SUPFAM" id="SSF90229">
    <property type="entry name" value="CCCH zinc finger"/>
    <property type="match status" value="2"/>
</dbReference>